<evidence type="ECO:0000313" key="4">
    <source>
        <dbReference type="Proteomes" id="UP000316614"/>
    </source>
</evidence>
<dbReference type="PROSITE" id="PS51257">
    <property type="entry name" value="PROKAR_LIPOPROTEIN"/>
    <property type="match status" value="1"/>
</dbReference>
<dbReference type="AlphaFoldDB" id="A0A514CND1"/>
<dbReference type="RefSeq" id="WP_141616525.1">
    <property type="nucleotide sequence ID" value="NZ_CP041253.1"/>
</dbReference>
<evidence type="ECO:0000256" key="1">
    <source>
        <dbReference type="SAM" id="SignalP"/>
    </source>
</evidence>
<dbReference type="GO" id="GO:0004519">
    <property type="term" value="F:endonuclease activity"/>
    <property type="evidence" value="ECO:0007669"/>
    <property type="project" value="UniProtKB-KW"/>
</dbReference>
<reference evidence="3 4" key="1">
    <citation type="submission" date="2019-06" db="EMBL/GenBank/DDBJ databases">
        <title>Echinicola alkalisoli sp. nov. isolated from saline soil.</title>
        <authorList>
            <person name="Sun J.-Q."/>
            <person name="Xu L."/>
        </authorList>
    </citation>
    <scope>NUCLEOTIDE SEQUENCE [LARGE SCALE GENOMIC DNA]</scope>
    <source>
        <strain evidence="3 4">LN3S3</strain>
    </source>
</reference>
<keyword evidence="1" id="KW-0732">Signal</keyword>
<dbReference type="SUPFAM" id="SSF56219">
    <property type="entry name" value="DNase I-like"/>
    <property type="match status" value="1"/>
</dbReference>
<name>A0A514CND1_9BACT</name>
<keyword evidence="3" id="KW-0378">Hydrolase</keyword>
<dbReference type="PANTHER" id="PTHR14859:SF15">
    <property type="entry name" value="ENDONUCLEASE_EXONUCLEASE_PHOSPHATASE DOMAIN-CONTAINING PROTEIN"/>
    <property type="match status" value="1"/>
</dbReference>
<dbReference type="InterPro" id="IPR005135">
    <property type="entry name" value="Endo/exonuclease/phosphatase"/>
</dbReference>
<proteinExistence type="predicted"/>
<accession>A0A514CND1</accession>
<sequence length="277" mass="30551">MKTLYFCWIALIGFSACASTETFSPAPDPVTEKPAGQGRSIEILCYNIHHCNPPSRPGVIDLESVARVIRDSGAEIVGLQEVDVYTERSGKSLHMAKELAEMTGMDYYYFSKGIDYQGGEYGTAILSKYPLSDTTTLLLPAEEGTEQRTLSVATVTLDEDTKIRFANTHLDYTSASNALSQAKKIISYFQDKTLPAIMVGDFNSVPNSGPILHLDGYFSRTCRNDCAPTSPADNPRKVIDFIMYKGKDDFNVGLHQVIQEPYASDHLPVKATLVLKE</sequence>
<feature type="domain" description="Endonuclease/exonuclease/phosphatase" evidence="2">
    <location>
        <begin position="46"/>
        <end position="266"/>
    </location>
</feature>
<evidence type="ECO:0000259" key="2">
    <source>
        <dbReference type="Pfam" id="PF03372"/>
    </source>
</evidence>
<dbReference type="GO" id="GO:0004527">
    <property type="term" value="F:exonuclease activity"/>
    <property type="evidence" value="ECO:0007669"/>
    <property type="project" value="UniProtKB-KW"/>
</dbReference>
<organism evidence="3 4">
    <name type="scientific">Echinicola soli</name>
    <dbReference type="NCBI Taxonomy" id="2591634"/>
    <lineage>
        <taxon>Bacteria</taxon>
        <taxon>Pseudomonadati</taxon>
        <taxon>Bacteroidota</taxon>
        <taxon>Cytophagia</taxon>
        <taxon>Cytophagales</taxon>
        <taxon>Cyclobacteriaceae</taxon>
        <taxon>Echinicola</taxon>
    </lineage>
</organism>
<dbReference type="EMBL" id="CP041253">
    <property type="protein sequence ID" value="QDH81311.1"/>
    <property type="molecule type" value="Genomic_DNA"/>
</dbReference>
<keyword evidence="3" id="KW-0269">Exonuclease</keyword>
<keyword evidence="3" id="KW-0540">Nuclease</keyword>
<feature type="signal peptide" evidence="1">
    <location>
        <begin position="1"/>
        <end position="18"/>
    </location>
</feature>
<dbReference type="OrthoDB" id="5447300at2"/>
<dbReference type="Pfam" id="PF03372">
    <property type="entry name" value="Exo_endo_phos"/>
    <property type="match status" value="1"/>
</dbReference>
<keyword evidence="4" id="KW-1185">Reference proteome</keyword>
<dbReference type="PANTHER" id="PTHR14859">
    <property type="entry name" value="CALCOFLUOR WHITE HYPERSENSITIVE PROTEIN PRECURSOR"/>
    <property type="match status" value="1"/>
</dbReference>
<protein>
    <submittedName>
        <fullName evidence="3">Endonuclease/exonuclease/phosphatase family protein</fullName>
    </submittedName>
</protein>
<dbReference type="KEGG" id="echi:FKX85_20670"/>
<keyword evidence="3" id="KW-0255">Endonuclease</keyword>
<evidence type="ECO:0000313" key="3">
    <source>
        <dbReference type="EMBL" id="QDH81311.1"/>
    </source>
</evidence>
<feature type="chain" id="PRO_5021891936" evidence="1">
    <location>
        <begin position="19"/>
        <end position="277"/>
    </location>
</feature>
<dbReference type="Gene3D" id="3.60.10.10">
    <property type="entry name" value="Endonuclease/exonuclease/phosphatase"/>
    <property type="match status" value="1"/>
</dbReference>
<dbReference type="InterPro" id="IPR051916">
    <property type="entry name" value="GPI-anchor_lipid_remodeler"/>
</dbReference>
<dbReference type="InterPro" id="IPR036691">
    <property type="entry name" value="Endo/exonu/phosph_ase_sf"/>
</dbReference>
<dbReference type="GO" id="GO:0006506">
    <property type="term" value="P:GPI anchor biosynthetic process"/>
    <property type="evidence" value="ECO:0007669"/>
    <property type="project" value="TreeGrafter"/>
</dbReference>
<dbReference type="Proteomes" id="UP000316614">
    <property type="component" value="Chromosome"/>
</dbReference>
<dbReference type="GO" id="GO:0016020">
    <property type="term" value="C:membrane"/>
    <property type="evidence" value="ECO:0007669"/>
    <property type="project" value="GOC"/>
</dbReference>
<gene>
    <name evidence="3" type="ORF">FKX85_20670</name>
</gene>